<evidence type="ECO:0000313" key="3">
    <source>
        <dbReference type="EMBL" id="TKJ43420.1"/>
    </source>
</evidence>
<accession>A0A532V895</accession>
<keyword evidence="1" id="KW-0812">Transmembrane</keyword>
<reference evidence="3 4" key="1">
    <citation type="submission" date="2017-06" db="EMBL/GenBank/DDBJ databases">
        <title>Novel microbial phyla capable of carbon fixation and sulfur reduction in deep-sea sediments.</title>
        <authorList>
            <person name="Huang J."/>
            <person name="Baker B."/>
            <person name="Wang Y."/>
        </authorList>
    </citation>
    <scope>NUCLEOTIDE SEQUENCE [LARGE SCALE GENOMIC DNA]</scope>
    <source>
        <strain evidence="3">B3_TA06</strain>
    </source>
</reference>
<gene>
    <name evidence="3" type="ORF">CEE36_03550</name>
</gene>
<feature type="transmembrane region" description="Helical" evidence="1">
    <location>
        <begin position="279"/>
        <end position="302"/>
    </location>
</feature>
<feature type="transmembrane region" description="Helical" evidence="1">
    <location>
        <begin position="212"/>
        <end position="231"/>
    </location>
</feature>
<feature type="transmembrane region" description="Helical" evidence="1">
    <location>
        <begin position="334"/>
        <end position="355"/>
    </location>
</feature>
<feature type="transmembrane region" description="Helical" evidence="1">
    <location>
        <begin position="367"/>
        <end position="387"/>
    </location>
</feature>
<feature type="transmembrane region" description="Helical" evidence="1">
    <location>
        <begin position="136"/>
        <end position="154"/>
    </location>
</feature>
<feature type="transmembrane region" description="Helical" evidence="1">
    <location>
        <begin position="309"/>
        <end position="328"/>
    </location>
</feature>
<keyword evidence="1" id="KW-1133">Transmembrane helix</keyword>
<comment type="caution">
    <text evidence="3">The sequence shown here is derived from an EMBL/GenBank/DDBJ whole genome shotgun (WGS) entry which is preliminary data.</text>
</comment>
<dbReference type="PANTHER" id="PTHR44216:SF3">
    <property type="entry name" value="PROTEIN O-MANNOSYL-TRANSFERASE TMTC2"/>
    <property type="match status" value="1"/>
</dbReference>
<dbReference type="EMBL" id="NJBO01000004">
    <property type="protein sequence ID" value="TKJ43420.1"/>
    <property type="molecule type" value="Genomic_DNA"/>
</dbReference>
<dbReference type="GO" id="GO:0000030">
    <property type="term" value="F:mannosyltransferase activity"/>
    <property type="evidence" value="ECO:0007669"/>
    <property type="project" value="TreeGrafter"/>
</dbReference>
<dbReference type="InterPro" id="IPR052384">
    <property type="entry name" value="TMTC_O-mannosyltransferase"/>
</dbReference>
<protein>
    <recommendedName>
        <fullName evidence="2">Glycosyltransferase RgtA/B/C/D-like domain-containing protein</fullName>
    </recommendedName>
</protein>
<dbReference type="InterPro" id="IPR038731">
    <property type="entry name" value="RgtA/B/C-like"/>
</dbReference>
<dbReference type="AlphaFoldDB" id="A0A532V895"/>
<feature type="transmembrane region" description="Helical" evidence="1">
    <location>
        <begin position="85"/>
        <end position="106"/>
    </location>
</feature>
<organism evidence="3 4">
    <name type="scientific">candidate division TA06 bacterium B3_TA06</name>
    <dbReference type="NCBI Taxonomy" id="2012487"/>
    <lineage>
        <taxon>Bacteria</taxon>
        <taxon>Bacteria division TA06</taxon>
    </lineage>
</organism>
<dbReference type="Proteomes" id="UP000317778">
    <property type="component" value="Unassembled WGS sequence"/>
</dbReference>
<feature type="domain" description="Glycosyltransferase RgtA/B/C/D-like" evidence="2">
    <location>
        <begin position="72"/>
        <end position="223"/>
    </location>
</feature>
<dbReference type="GO" id="GO:0035269">
    <property type="term" value="P:protein O-linked glycosylation via mannose"/>
    <property type="evidence" value="ECO:0007669"/>
    <property type="project" value="TreeGrafter"/>
</dbReference>
<dbReference type="Pfam" id="PF13231">
    <property type="entry name" value="PMT_2"/>
    <property type="match status" value="1"/>
</dbReference>
<feature type="transmembrane region" description="Helical" evidence="1">
    <location>
        <begin position="12"/>
        <end position="31"/>
    </location>
</feature>
<name>A0A532V895_UNCT6</name>
<sequence>MKEPAIEKGKDLWLIPGLWAAGVLTFLPLLWNRFIADDFTALSIARFYRSKPFFETILYGGNDFFRPLNMALIMARGALFGDTPILYVIANILLHLVNTTLVFLIARRIFKKALAAAAAGLLFLAAFSHYEGITWISSSVTLFVTLFVLASIYGHIRFRERGKSGWLILAIGGFIAAFLTKETAVCLPFLLLAYDLIMVQRKDRGKGFFYPYVIYGVLFAAYIAVQTGWAMRFMGSGSVYRPGWHVLSNIADYWVWLWMPNPRHPYAAEVFSVLPRGVLVIYWIIASAVALTLPLIVVLASLKKLSRSLLWSFIVTVLSLLVFLPFAIKISARYAYLPSVFIALFAGGLFSRVYFYLREKGRRAWQGILVAIGSIYLLGNVAGLLLIQREFVRVSTTTEQLALQVGELVELTDEDVIFIEGLPSHIHLREAVQWFHNPTVHVHADNDKYRGTPRTLEATRGFYRDSEANLYHLRFENDDLLLLSRESL</sequence>
<dbReference type="PANTHER" id="PTHR44216">
    <property type="entry name" value="PROTEIN O-MANNOSYL-TRANSFERASE TMTC2"/>
    <property type="match status" value="1"/>
</dbReference>
<evidence type="ECO:0000259" key="2">
    <source>
        <dbReference type="Pfam" id="PF13231"/>
    </source>
</evidence>
<feature type="transmembrane region" description="Helical" evidence="1">
    <location>
        <begin position="113"/>
        <end position="130"/>
    </location>
</feature>
<keyword evidence="1" id="KW-0472">Membrane</keyword>
<proteinExistence type="predicted"/>
<evidence type="ECO:0000256" key="1">
    <source>
        <dbReference type="SAM" id="Phobius"/>
    </source>
</evidence>
<evidence type="ECO:0000313" key="4">
    <source>
        <dbReference type="Proteomes" id="UP000317778"/>
    </source>
</evidence>